<evidence type="ECO:0000313" key="1">
    <source>
        <dbReference type="EMBL" id="KAH7905899.1"/>
    </source>
</evidence>
<accession>A0ACB7ZYU6</accession>
<dbReference type="Proteomes" id="UP000790377">
    <property type="component" value="Unassembled WGS sequence"/>
</dbReference>
<keyword evidence="2" id="KW-1185">Reference proteome</keyword>
<organism evidence="1 2">
    <name type="scientific">Hygrophoropsis aurantiaca</name>
    <dbReference type="NCBI Taxonomy" id="72124"/>
    <lineage>
        <taxon>Eukaryota</taxon>
        <taxon>Fungi</taxon>
        <taxon>Dikarya</taxon>
        <taxon>Basidiomycota</taxon>
        <taxon>Agaricomycotina</taxon>
        <taxon>Agaricomycetes</taxon>
        <taxon>Agaricomycetidae</taxon>
        <taxon>Boletales</taxon>
        <taxon>Coniophorineae</taxon>
        <taxon>Hygrophoropsidaceae</taxon>
        <taxon>Hygrophoropsis</taxon>
    </lineage>
</organism>
<sequence>MDRENAKQPFTGLPTAREVVAFDPKKGRSCTADTFRVDLTDTPRSPWNLSAAQVFADDFCAAHPNLRRTRQEVLDAWFTHFDNLRANYRKQEASKKELQALENARTQRRRTERRSNLYSRRYEAAEYYLSIRQSALPLIKMLGADGMSSDESGHEGQQGEAIYFVTHKPWRAQKLTTWLRTLDSLHLYFRYQGKWKATSGAWPHIRVTSTVSSERAAVPGLPENFYSATWLETLSEFETTDLQPEAPMQIPDIPDELVKYVVQRLLVSYFLTHF</sequence>
<name>A0ACB7ZYU6_9AGAM</name>
<reference evidence="1" key="1">
    <citation type="journal article" date="2021" name="New Phytol.">
        <title>Evolutionary innovations through gain and loss of genes in the ectomycorrhizal Boletales.</title>
        <authorList>
            <person name="Wu G."/>
            <person name="Miyauchi S."/>
            <person name="Morin E."/>
            <person name="Kuo A."/>
            <person name="Drula E."/>
            <person name="Varga T."/>
            <person name="Kohler A."/>
            <person name="Feng B."/>
            <person name="Cao Y."/>
            <person name="Lipzen A."/>
            <person name="Daum C."/>
            <person name="Hundley H."/>
            <person name="Pangilinan J."/>
            <person name="Johnson J."/>
            <person name="Barry K."/>
            <person name="LaButti K."/>
            <person name="Ng V."/>
            <person name="Ahrendt S."/>
            <person name="Min B."/>
            <person name="Choi I.G."/>
            <person name="Park H."/>
            <person name="Plett J.M."/>
            <person name="Magnuson J."/>
            <person name="Spatafora J.W."/>
            <person name="Nagy L.G."/>
            <person name="Henrissat B."/>
            <person name="Grigoriev I.V."/>
            <person name="Yang Z.L."/>
            <person name="Xu J."/>
            <person name="Martin F.M."/>
        </authorList>
    </citation>
    <scope>NUCLEOTIDE SEQUENCE</scope>
    <source>
        <strain evidence="1">ATCC 28755</strain>
    </source>
</reference>
<protein>
    <submittedName>
        <fullName evidence="1">Uncharacterized protein</fullName>
    </submittedName>
</protein>
<gene>
    <name evidence="1" type="ORF">BJ138DRAFT_1017065</name>
</gene>
<proteinExistence type="predicted"/>
<comment type="caution">
    <text evidence="1">The sequence shown here is derived from an EMBL/GenBank/DDBJ whole genome shotgun (WGS) entry which is preliminary data.</text>
</comment>
<dbReference type="EMBL" id="MU268104">
    <property type="protein sequence ID" value="KAH7905899.1"/>
    <property type="molecule type" value="Genomic_DNA"/>
</dbReference>
<evidence type="ECO:0000313" key="2">
    <source>
        <dbReference type="Proteomes" id="UP000790377"/>
    </source>
</evidence>